<feature type="transmembrane region" description="Helical" evidence="1">
    <location>
        <begin position="82"/>
        <end position="107"/>
    </location>
</feature>
<gene>
    <name evidence="2" type="ORF">JK634_08595</name>
</gene>
<sequence length="183" mass="20814">MVEKGLNKLFWGFIFIMLSFRIQGFDIFPDVVGYVLFAFAFRDLNSRSEFFGLASKYNIALIVLSIFSIYQRPTQAEGIHFGSMGILGAVIGIVVVVVNLLVVYNIFMGIHDVAYMQEQYDLAEASQKKWKLYLMLQIAVWMVLVLIFIPVLAIIYTFAIFAASIIIAIIILSFLKRCSRELS</sequence>
<proteinExistence type="predicted"/>
<feature type="transmembrane region" description="Helical" evidence="1">
    <location>
        <begin position="50"/>
        <end position="70"/>
    </location>
</feature>
<evidence type="ECO:0000313" key="2">
    <source>
        <dbReference type="EMBL" id="MBL4931861.1"/>
    </source>
</evidence>
<organism evidence="2 3">
    <name type="scientific">Clostridium paridis</name>
    <dbReference type="NCBI Taxonomy" id="2803863"/>
    <lineage>
        <taxon>Bacteria</taxon>
        <taxon>Bacillati</taxon>
        <taxon>Bacillota</taxon>
        <taxon>Clostridia</taxon>
        <taxon>Eubacteriales</taxon>
        <taxon>Clostridiaceae</taxon>
        <taxon>Clostridium</taxon>
    </lineage>
</organism>
<keyword evidence="1" id="KW-1133">Transmembrane helix</keyword>
<feature type="transmembrane region" description="Helical" evidence="1">
    <location>
        <begin position="12"/>
        <end position="38"/>
    </location>
</feature>
<feature type="transmembrane region" description="Helical" evidence="1">
    <location>
        <begin position="132"/>
        <end position="149"/>
    </location>
</feature>
<comment type="caution">
    <text evidence="2">The sequence shown here is derived from an EMBL/GenBank/DDBJ whole genome shotgun (WGS) entry which is preliminary data.</text>
</comment>
<dbReference type="AlphaFoldDB" id="A0A937FHY1"/>
<keyword evidence="1" id="KW-0812">Transmembrane</keyword>
<dbReference type="EMBL" id="JAESWA010000022">
    <property type="protein sequence ID" value="MBL4931861.1"/>
    <property type="molecule type" value="Genomic_DNA"/>
</dbReference>
<name>A0A937FHY1_9CLOT</name>
<keyword evidence="3" id="KW-1185">Reference proteome</keyword>
<keyword evidence="1" id="KW-0472">Membrane</keyword>
<evidence type="ECO:0000256" key="1">
    <source>
        <dbReference type="SAM" id="Phobius"/>
    </source>
</evidence>
<accession>A0A937FHY1</accession>
<reference evidence="2" key="1">
    <citation type="submission" date="2021-01" db="EMBL/GenBank/DDBJ databases">
        <title>Genome public.</title>
        <authorList>
            <person name="Liu C."/>
            <person name="Sun Q."/>
        </authorList>
    </citation>
    <scope>NUCLEOTIDE SEQUENCE</scope>
    <source>
        <strain evidence="2">YIM B02565</strain>
    </source>
</reference>
<dbReference type="RefSeq" id="WP_202767244.1">
    <property type="nucleotide sequence ID" value="NZ_JAESWA010000022.1"/>
</dbReference>
<evidence type="ECO:0000313" key="3">
    <source>
        <dbReference type="Proteomes" id="UP000623681"/>
    </source>
</evidence>
<dbReference type="Proteomes" id="UP000623681">
    <property type="component" value="Unassembled WGS sequence"/>
</dbReference>
<feature type="transmembrane region" description="Helical" evidence="1">
    <location>
        <begin position="155"/>
        <end position="175"/>
    </location>
</feature>
<protein>
    <submittedName>
        <fullName evidence="2">Uncharacterized protein</fullName>
    </submittedName>
</protein>